<evidence type="ECO:0000313" key="6">
    <source>
        <dbReference type="RefSeq" id="XP_010907260.2"/>
    </source>
</evidence>
<feature type="compositionally biased region" description="Polar residues" evidence="2">
    <location>
        <begin position="107"/>
        <end position="116"/>
    </location>
</feature>
<evidence type="ECO:0000259" key="4">
    <source>
        <dbReference type="Pfam" id="PF04783"/>
    </source>
</evidence>
<dbReference type="PANTHER" id="PTHR21450:SF59">
    <property type="entry name" value="PROTEIN, PUTATIVE_ 48652-45869-RELATED"/>
    <property type="match status" value="1"/>
</dbReference>
<keyword evidence="1" id="KW-0175">Coiled coil</keyword>
<accession>A0A6I9QEC8</accession>
<feature type="domain" description="DUF632" evidence="3">
    <location>
        <begin position="305"/>
        <end position="608"/>
    </location>
</feature>
<keyword evidence="5" id="KW-1185">Reference proteome</keyword>
<dbReference type="KEGG" id="egu:105033966"/>
<feature type="compositionally biased region" description="Pro residues" evidence="2">
    <location>
        <begin position="175"/>
        <end position="188"/>
    </location>
</feature>
<dbReference type="Proteomes" id="UP000504607">
    <property type="component" value="Chromosome 1"/>
</dbReference>
<dbReference type="InterPro" id="IPR006868">
    <property type="entry name" value="DUF630"/>
</dbReference>
<feature type="compositionally biased region" description="Pro residues" evidence="2">
    <location>
        <begin position="96"/>
        <end position="105"/>
    </location>
</feature>
<dbReference type="Pfam" id="PF04782">
    <property type="entry name" value="DUF632"/>
    <property type="match status" value="1"/>
</dbReference>
<dbReference type="OrthoDB" id="674656at2759"/>
<protein>
    <submittedName>
        <fullName evidence="6">LOW QUALITY PROTEIN: nitrate regulatory gene2 protein-like</fullName>
    </submittedName>
</protein>
<organism evidence="5 6">
    <name type="scientific">Elaeis guineensis var. tenera</name>
    <name type="common">Oil palm</name>
    <dbReference type="NCBI Taxonomy" id="51953"/>
    <lineage>
        <taxon>Eukaryota</taxon>
        <taxon>Viridiplantae</taxon>
        <taxon>Streptophyta</taxon>
        <taxon>Embryophyta</taxon>
        <taxon>Tracheophyta</taxon>
        <taxon>Spermatophyta</taxon>
        <taxon>Magnoliopsida</taxon>
        <taxon>Liliopsida</taxon>
        <taxon>Arecaceae</taxon>
        <taxon>Arecoideae</taxon>
        <taxon>Cocoseae</taxon>
        <taxon>Elaeidinae</taxon>
        <taxon>Elaeis</taxon>
    </lineage>
</organism>
<dbReference type="AlphaFoldDB" id="A0A6I9QEC8"/>
<dbReference type="FunCoup" id="A0A6I9QEC8">
    <property type="interactions" value="2577"/>
</dbReference>
<dbReference type="PANTHER" id="PTHR21450">
    <property type="entry name" value="PROTEIN ALTERED PHOSPHATE STARVATION RESPONSE 1"/>
    <property type="match status" value="1"/>
</dbReference>
<evidence type="ECO:0000313" key="5">
    <source>
        <dbReference type="Proteomes" id="UP000504607"/>
    </source>
</evidence>
<dbReference type="RefSeq" id="XP_010907260.2">
    <property type="nucleotide sequence ID" value="XM_010908958.3"/>
</dbReference>
<evidence type="ECO:0000256" key="2">
    <source>
        <dbReference type="SAM" id="MobiDB-lite"/>
    </source>
</evidence>
<feature type="domain" description="DUF630" evidence="4">
    <location>
        <begin position="1"/>
        <end position="59"/>
    </location>
</feature>
<proteinExistence type="predicted"/>
<dbReference type="Pfam" id="PF04783">
    <property type="entry name" value="DUF630"/>
    <property type="match status" value="1"/>
</dbReference>
<feature type="compositionally biased region" description="Low complexity" evidence="2">
    <location>
        <begin position="67"/>
        <end position="89"/>
    </location>
</feature>
<dbReference type="InParanoid" id="A0A6I9QEC8"/>
<feature type="coiled-coil region" evidence="1">
    <location>
        <begin position="669"/>
        <end position="696"/>
    </location>
</feature>
<reference evidence="6" key="1">
    <citation type="submission" date="2025-08" db="UniProtKB">
        <authorList>
            <consortium name="RefSeq"/>
        </authorList>
    </citation>
    <scope>IDENTIFICATION</scope>
</reference>
<dbReference type="InterPro" id="IPR006867">
    <property type="entry name" value="DUF632"/>
</dbReference>
<feature type="region of interest" description="Disordered" evidence="2">
    <location>
        <begin position="227"/>
        <end position="291"/>
    </location>
</feature>
<evidence type="ECO:0000259" key="3">
    <source>
        <dbReference type="Pfam" id="PF04782"/>
    </source>
</evidence>
<feature type="region of interest" description="Disordered" evidence="2">
    <location>
        <begin position="55"/>
        <end position="190"/>
    </location>
</feature>
<feature type="region of interest" description="Disordered" evidence="2">
    <location>
        <begin position="201"/>
        <end position="220"/>
    </location>
</feature>
<evidence type="ECO:0000256" key="1">
    <source>
        <dbReference type="SAM" id="Coils"/>
    </source>
</evidence>
<name>A0A6I9QEC8_ELAGV</name>
<gene>
    <name evidence="6" type="primary">LOC105033966</name>
</gene>
<sequence length="740" mass="82826">MGCTQSKIENEEAVARCKERKQWMKVAVSSRNAFAAAHSAYSVALKNTGAALSDYAQGEVPPSGHTSAAGASASSSSAQASVSASTSAAIQLPMEKLPPPPPPLPDFSSTPLQRSASMPDLPISKPKKKPPADASIREEDDDEDSASATATVPDDDLPSHRRRLLHRPTATTSVPAPPRPAPAPPPMPESKVWDYFIFGAEENMPPPTLSQPEETWPPQERMEIEEEKIKSPAIPPPPPAASNDIRRDEPPVTPPENVVAEPLPPKLVKKSKRGDSVHHQHAVSPSESKRGTMVAATVPPVNILRVLIELDDHFLKASESAHEVLKMLEATRMHYHSNFADNRGHIDHSARVMRVITWNRSIKGIPNPDDGKDDFDNDEWETHATILDKMLAWEKKLHDEVKAGEGIKIEYQRKVALLNKQKKHGLHSEALEKTKSAVSHLHTRYIVHMQSVDSTVSEINCLRGDKLYATLVDLVDGMAKMWETVHAHHGTQHEIVVNLRAFDISLAPKETSEQHHERTVQLWQIVRQWHLQFEKLTKSQKEYIKALNSWLRLNLIPIESSLKEKVSSPPQPSQPPIQALLHSWNDQLEKLPDELARNAIYSFSEVVRTIVVHQQDELKTKEKCEDLRKKFIRKKRAFDDWSYKYLERRAASGEEANPEGGRASNQDTLAERKLAIETLESRLKNEEEAYGKLCQQVREKSLGSLQTHLPELFRAVSDFALACSEMYKKLRSVTQSQNGA</sequence>